<dbReference type="PRINTS" id="PR01100">
    <property type="entry name" value="SHIKIMTKNASE"/>
</dbReference>
<feature type="binding site" evidence="7">
    <location>
        <position position="164"/>
    </location>
    <ligand>
        <name>ATP</name>
        <dbReference type="ChEBI" id="CHEBI:30616"/>
    </ligand>
</feature>
<comment type="caution">
    <text evidence="8">The sequence shown here is derived from an EMBL/GenBank/DDBJ whole genome shotgun (WGS) entry which is preliminary data.</text>
</comment>
<evidence type="ECO:0000256" key="2">
    <source>
        <dbReference type="ARBA" id="ARBA00022679"/>
    </source>
</evidence>
<dbReference type="PANTHER" id="PTHR21087">
    <property type="entry name" value="SHIKIMATE KINASE"/>
    <property type="match status" value="1"/>
</dbReference>
<name>A0A364K6T7_9BACL</name>
<keyword evidence="9" id="KW-1185">Reference proteome</keyword>
<comment type="similarity">
    <text evidence="7">Belongs to the shikimate kinase family.</text>
</comment>
<organism evidence="8 9">
    <name type="scientific">Thermoflavimicrobium daqui</name>
    <dbReference type="NCBI Taxonomy" id="2137476"/>
    <lineage>
        <taxon>Bacteria</taxon>
        <taxon>Bacillati</taxon>
        <taxon>Bacillota</taxon>
        <taxon>Bacilli</taxon>
        <taxon>Bacillales</taxon>
        <taxon>Thermoactinomycetaceae</taxon>
        <taxon>Thermoflavimicrobium</taxon>
    </lineage>
</organism>
<evidence type="ECO:0000256" key="6">
    <source>
        <dbReference type="ARBA" id="ARBA00023141"/>
    </source>
</evidence>
<dbReference type="GO" id="GO:0009073">
    <property type="term" value="P:aromatic amino acid family biosynthetic process"/>
    <property type="evidence" value="ECO:0007669"/>
    <property type="project" value="UniProtKB-KW"/>
</dbReference>
<comment type="subcellular location">
    <subcellularLocation>
        <location evidence="7">Cytoplasm</location>
    </subcellularLocation>
</comment>
<feature type="binding site" evidence="7">
    <location>
        <begin position="24"/>
        <end position="29"/>
    </location>
    <ligand>
        <name>ATP</name>
        <dbReference type="ChEBI" id="CHEBI:30616"/>
    </ligand>
</feature>
<keyword evidence="5 7" id="KW-0067">ATP-binding</keyword>
<dbReference type="GO" id="GO:0008652">
    <property type="term" value="P:amino acid biosynthetic process"/>
    <property type="evidence" value="ECO:0007669"/>
    <property type="project" value="UniProtKB-KW"/>
</dbReference>
<feature type="binding site" evidence="7">
    <location>
        <position position="148"/>
    </location>
    <ligand>
        <name>substrate</name>
    </ligand>
</feature>
<dbReference type="EC" id="2.7.1.71" evidence="7"/>
<sequence>MSVKRKKRNGSMTKQHVILIGLMGTGKTTVGQELHKRIAYPWVDTDQALESKWGFSIARYFAQYGEEAFRKEETTILKAILDGPPSIITTGGGIVLRQENCEWMRQKGWVIHLTAHPEVLIQRLSHDQSRPLLLGNVADKIWQLIKERKGKYDFADITIDTSKQTIDGVIQEIIREWQKFKR</sequence>
<dbReference type="EMBL" id="QJKK01000003">
    <property type="protein sequence ID" value="RAL25922.1"/>
    <property type="molecule type" value="Genomic_DNA"/>
</dbReference>
<evidence type="ECO:0000256" key="1">
    <source>
        <dbReference type="ARBA" id="ARBA00022605"/>
    </source>
</evidence>
<evidence type="ECO:0000256" key="3">
    <source>
        <dbReference type="ARBA" id="ARBA00022741"/>
    </source>
</evidence>
<feature type="binding site" evidence="7">
    <location>
        <position position="92"/>
    </location>
    <ligand>
        <name>substrate</name>
    </ligand>
</feature>
<evidence type="ECO:0000256" key="7">
    <source>
        <dbReference type="HAMAP-Rule" id="MF_00109"/>
    </source>
</evidence>
<feature type="binding site" evidence="7">
    <location>
        <position position="28"/>
    </location>
    <ligand>
        <name>Mg(2+)</name>
        <dbReference type="ChEBI" id="CHEBI:18420"/>
    </ligand>
</feature>
<dbReference type="HAMAP" id="MF_00109">
    <property type="entry name" value="Shikimate_kinase"/>
    <property type="match status" value="1"/>
</dbReference>
<dbReference type="GO" id="GO:0004765">
    <property type="term" value="F:shikimate kinase activity"/>
    <property type="evidence" value="ECO:0007669"/>
    <property type="project" value="UniProtKB-UniRule"/>
</dbReference>
<dbReference type="Proteomes" id="UP000251213">
    <property type="component" value="Unassembled WGS sequence"/>
</dbReference>
<dbReference type="Gene3D" id="3.40.50.300">
    <property type="entry name" value="P-loop containing nucleotide triphosphate hydrolases"/>
    <property type="match status" value="1"/>
</dbReference>
<dbReference type="InterPro" id="IPR000623">
    <property type="entry name" value="Shikimate_kinase/TSH1"/>
</dbReference>
<keyword evidence="7" id="KW-0479">Metal-binding</keyword>
<dbReference type="OrthoDB" id="9800332at2"/>
<dbReference type="GO" id="GO:0005524">
    <property type="term" value="F:ATP binding"/>
    <property type="evidence" value="ECO:0007669"/>
    <property type="project" value="UniProtKB-UniRule"/>
</dbReference>
<feature type="binding site" evidence="7">
    <location>
        <position position="70"/>
    </location>
    <ligand>
        <name>substrate</name>
    </ligand>
</feature>
<feature type="binding site" evidence="7">
    <location>
        <position position="130"/>
    </location>
    <ligand>
        <name>ATP</name>
        <dbReference type="ChEBI" id="CHEBI:30616"/>
    </ligand>
</feature>
<protein>
    <recommendedName>
        <fullName evidence="7">Shikimate kinase</fullName>
        <shortName evidence="7">SK</shortName>
        <ecNumber evidence="7">2.7.1.71</ecNumber>
    </recommendedName>
</protein>
<gene>
    <name evidence="7" type="primary">aroK</name>
    <name evidence="8" type="ORF">DL897_07550</name>
</gene>
<comment type="pathway">
    <text evidence="7">Metabolic intermediate biosynthesis; chorismate biosynthesis; chorismate from D-erythrose 4-phosphate and phosphoenolpyruvate: step 5/7.</text>
</comment>
<dbReference type="Pfam" id="PF01202">
    <property type="entry name" value="SKI"/>
    <property type="match status" value="1"/>
</dbReference>
<dbReference type="GO" id="GO:0009423">
    <property type="term" value="P:chorismate biosynthetic process"/>
    <property type="evidence" value="ECO:0007669"/>
    <property type="project" value="UniProtKB-UniRule"/>
</dbReference>
<dbReference type="InterPro" id="IPR027417">
    <property type="entry name" value="P-loop_NTPase"/>
</dbReference>
<feature type="binding site" evidence="7">
    <location>
        <position position="46"/>
    </location>
    <ligand>
        <name>substrate</name>
    </ligand>
</feature>
<dbReference type="AlphaFoldDB" id="A0A364K6T7"/>
<dbReference type="GO" id="GO:0000287">
    <property type="term" value="F:magnesium ion binding"/>
    <property type="evidence" value="ECO:0007669"/>
    <property type="project" value="UniProtKB-UniRule"/>
</dbReference>
<evidence type="ECO:0000256" key="5">
    <source>
        <dbReference type="ARBA" id="ARBA00022840"/>
    </source>
</evidence>
<keyword evidence="2 7" id="KW-0808">Transferase</keyword>
<keyword evidence="7" id="KW-0963">Cytoplasm</keyword>
<reference evidence="8 9" key="1">
    <citation type="submission" date="2018-06" db="EMBL/GenBank/DDBJ databases">
        <title>Thermoflavimicrobium daqus sp. nov., a thermophilic microbe isolated from Moutai-flavour Daqu.</title>
        <authorList>
            <person name="Wang X."/>
            <person name="Zhou H."/>
        </authorList>
    </citation>
    <scope>NUCLEOTIDE SEQUENCE [LARGE SCALE GENOMIC DNA]</scope>
    <source>
        <strain evidence="8 9">FBKL4.011</strain>
    </source>
</reference>
<proteinExistence type="inferred from homology"/>
<dbReference type="InterPro" id="IPR031322">
    <property type="entry name" value="Shikimate/glucono_kinase"/>
</dbReference>
<comment type="function">
    <text evidence="7">Catalyzes the specific phosphorylation of the 3-hydroxyl group of shikimic acid using ATP as a cosubstrate.</text>
</comment>
<keyword evidence="7" id="KW-0460">Magnesium</keyword>
<dbReference type="GO" id="GO:0005829">
    <property type="term" value="C:cytosol"/>
    <property type="evidence" value="ECO:0007669"/>
    <property type="project" value="TreeGrafter"/>
</dbReference>
<comment type="subunit">
    <text evidence="7">Monomer.</text>
</comment>
<evidence type="ECO:0000256" key="4">
    <source>
        <dbReference type="ARBA" id="ARBA00022777"/>
    </source>
</evidence>
<evidence type="ECO:0000313" key="8">
    <source>
        <dbReference type="EMBL" id="RAL25922.1"/>
    </source>
</evidence>
<keyword evidence="1 7" id="KW-0028">Amino-acid biosynthesis</keyword>
<reference evidence="8 9" key="2">
    <citation type="submission" date="2018-06" db="EMBL/GenBank/DDBJ databases">
        <authorList>
            <person name="Zhirakovskaya E."/>
        </authorList>
    </citation>
    <scope>NUCLEOTIDE SEQUENCE [LARGE SCALE GENOMIC DNA]</scope>
    <source>
        <strain evidence="8 9">FBKL4.011</strain>
    </source>
</reference>
<accession>A0A364K6T7</accession>
<evidence type="ECO:0000313" key="9">
    <source>
        <dbReference type="Proteomes" id="UP000251213"/>
    </source>
</evidence>
<dbReference type="PANTHER" id="PTHR21087:SF16">
    <property type="entry name" value="SHIKIMATE KINASE 1, CHLOROPLASTIC"/>
    <property type="match status" value="1"/>
</dbReference>
<comment type="catalytic activity">
    <reaction evidence="7">
        <text>shikimate + ATP = 3-phosphoshikimate + ADP + H(+)</text>
        <dbReference type="Rhea" id="RHEA:13121"/>
        <dbReference type="ChEBI" id="CHEBI:15378"/>
        <dbReference type="ChEBI" id="CHEBI:30616"/>
        <dbReference type="ChEBI" id="CHEBI:36208"/>
        <dbReference type="ChEBI" id="CHEBI:145989"/>
        <dbReference type="ChEBI" id="CHEBI:456216"/>
        <dbReference type="EC" id="2.7.1.71"/>
    </reaction>
</comment>
<keyword evidence="4 7" id="KW-0418">Kinase</keyword>
<keyword evidence="3 7" id="KW-0547">Nucleotide-binding</keyword>
<comment type="cofactor">
    <cofactor evidence="7">
        <name>Mg(2+)</name>
        <dbReference type="ChEBI" id="CHEBI:18420"/>
    </cofactor>
    <text evidence="7">Binds 1 Mg(2+) ion per subunit.</text>
</comment>
<dbReference type="SUPFAM" id="SSF52540">
    <property type="entry name" value="P-loop containing nucleoside triphosphate hydrolases"/>
    <property type="match status" value="1"/>
</dbReference>
<keyword evidence="6 7" id="KW-0057">Aromatic amino acid biosynthesis</keyword>
<dbReference type="CDD" id="cd00464">
    <property type="entry name" value="SK"/>
    <property type="match status" value="1"/>
</dbReference>
<dbReference type="UniPathway" id="UPA00053">
    <property type="reaction ID" value="UER00088"/>
</dbReference>